<gene>
    <name evidence="6" type="ORF">HGRIS_008740</name>
</gene>
<keyword evidence="7" id="KW-1185">Reference proteome</keyword>
<feature type="compositionally biased region" description="Low complexity" evidence="4">
    <location>
        <begin position="119"/>
        <end position="138"/>
    </location>
</feature>
<dbReference type="InterPro" id="IPR050613">
    <property type="entry name" value="Sec_Metabolite_Reg"/>
</dbReference>
<evidence type="ECO:0000259" key="5">
    <source>
        <dbReference type="PROSITE" id="PS50048"/>
    </source>
</evidence>
<dbReference type="PROSITE" id="PS00463">
    <property type="entry name" value="ZN2_CY6_FUNGAL_1"/>
    <property type="match status" value="1"/>
</dbReference>
<dbReference type="CDD" id="cd12148">
    <property type="entry name" value="fungal_TF_MHR"/>
    <property type="match status" value="1"/>
</dbReference>
<keyword evidence="2" id="KW-0479">Metal-binding</keyword>
<keyword evidence="3" id="KW-0539">Nucleus</keyword>
<accession>A0ABR3J8X9</accession>
<dbReference type="PANTHER" id="PTHR31001:SF56">
    <property type="entry name" value="ZN(2)-C6 FUNGAL-TYPE DOMAIN-CONTAINING PROTEIN"/>
    <property type="match status" value="1"/>
</dbReference>
<name>A0ABR3J8X9_9AGAR</name>
<evidence type="ECO:0000256" key="4">
    <source>
        <dbReference type="SAM" id="MobiDB-lite"/>
    </source>
</evidence>
<sequence length="869" mass="96006">MAGSKEKNDQKPRRKPGRVPTSCAECRRLKLRCDRNVPCEKCVNRGCGSICPDGCLTAGKGNRLILANTEELHDRIDTLCGRIRELEDALRLLQASVSDEQHPLLREDRIFSKTSPEQPSVSSSTTLPSPAPSNSTPSSNPPPTTRSQPETPAKPQPPQTQPQTPTPSSSDAGEEDNIIDAFGMDAALGIIGSAQASLGTLTITHRGETSFLGQTARSEYLIRALAKPRAPYGSNQPRLSSRVVEATSHCQEIEVAPDEALKQEVIAHLPMRDEAIRLCSIYLEYGKFLFSPVTSDELYDDILDVAYRAQSVDSVQSSHTLSLLYAILAIASLFDTSRPPFAIDSHEYYILSRAALTICSPFIHTTLPAIQALMHSAQYLDLAEVDSIALNTAWGYIGMAVRLGHSIGLRTFYVLFTFTLHVVHLVHPDLNSTRWNLPPDVIQRRSRVFWQLVSLDTWTSFGLGRPPILSTQYMDCEFPKDTEEVVNQLGRPELGFHSWCWRYTALLQTVIATAFIPKAPRYLTILELDRKVRDFHVPLHLRPDCKHGSIVAEVSHVLQMQRWYVMACKENTLLHLHRGYFAQALHEQSNNITKHKYGPSVLATYRSAWRLIESVRLFWRLVPQLLGRAHLAWSHSLSAAIVMCLLVTRAPASSFTITALDQLDKLRQTFEEASQTCRFARNNVDAIRTLHDKARAVLDQSHAPEVSTITPAELDRLGGKTHLIATTAPPAPAPARPPSPAPLLYLAEPQSELYNGIGMPSNGVEGDAPMAANMHPTIAADMHTLDVGMPLFNDIFDIPAEPMGQSMHPGAMSLDSVPGFVDHVFGSTNGMGGNVNVNGMGFPMSDQPSPPPFNETPVLWQSFIEQLGF</sequence>
<dbReference type="InterPro" id="IPR036864">
    <property type="entry name" value="Zn2-C6_fun-type_DNA-bd_sf"/>
</dbReference>
<dbReference type="Pfam" id="PF04082">
    <property type="entry name" value="Fungal_trans"/>
    <property type="match status" value="1"/>
</dbReference>
<dbReference type="PANTHER" id="PTHR31001">
    <property type="entry name" value="UNCHARACTERIZED TRANSCRIPTIONAL REGULATORY PROTEIN"/>
    <property type="match status" value="1"/>
</dbReference>
<dbReference type="PROSITE" id="PS50048">
    <property type="entry name" value="ZN2_CY6_FUNGAL_2"/>
    <property type="match status" value="1"/>
</dbReference>
<proteinExistence type="predicted"/>
<feature type="compositionally biased region" description="Low complexity" evidence="4">
    <location>
        <begin position="161"/>
        <end position="170"/>
    </location>
</feature>
<evidence type="ECO:0000256" key="1">
    <source>
        <dbReference type="ARBA" id="ARBA00004123"/>
    </source>
</evidence>
<feature type="region of interest" description="Disordered" evidence="4">
    <location>
        <begin position="1"/>
        <end position="20"/>
    </location>
</feature>
<comment type="subcellular location">
    <subcellularLocation>
        <location evidence="1">Nucleus</location>
    </subcellularLocation>
</comment>
<evidence type="ECO:0000313" key="6">
    <source>
        <dbReference type="EMBL" id="KAL0952109.1"/>
    </source>
</evidence>
<evidence type="ECO:0000256" key="2">
    <source>
        <dbReference type="ARBA" id="ARBA00022723"/>
    </source>
</evidence>
<evidence type="ECO:0000256" key="3">
    <source>
        <dbReference type="ARBA" id="ARBA00023242"/>
    </source>
</evidence>
<protein>
    <recommendedName>
        <fullName evidence="5">Zn(2)-C6 fungal-type domain-containing protein</fullName>
    </recommendedName>
</protein>
<dbReference type="CDD" id="cd00067">
    <property type="entry name" value="GAL4"/>
    <property type="match status" value="1"/>
</dbReference>
<feature type="region of interest" description="Disordered" evidence="4">
    <location>
        <begin position="111"/>
        <end position="175"/>
    </location>
</feature>
<reference evidence="7" key="1">
    <citation type="submission" date="2024-06" db="EMBL/GenBank/DDBJ databases">
        <title>Multi-omics analyses provide insights into the biosynthesis of the anticancer antibiotic pleurotin in Hohenbuehelia grisea.</title>
        <authorList>
            <person name="Weaver J.A."/>
            <person name="Alberti F."/>
        </authorList>
    </citation>
    <scope>NUCLEOTIDE SEQUENCE [LARGE SCALE GENOMIC DNA]</scope>
    <source>
        <strain evidence="7">T-177</strain>
    </source>
</reference>
<dbReference type="EMBL" id="JASNQZ010000011">
    <property type="protein sequence ID" value="KAL0952109.1"/>
    <property type="molecule type" value="Genomic_DNA"/>
</dbReference>
<comment type="caution">
    <text evidence="6">The sequence shown here is derived from an EMBL/GenBank/DDBJ whole genome shotgun (WGS) entry which is preliminary data.</text>
</comment>
<organism evidence="6 7">
    <name type="scientific">Hohenbuehelia grisea</name>
    <dbReference type="NCBI Taxonomy" id="104357"/>
    <lineage>
        <taxon>Eukaryota</taxon>
        <taxon>Fungi</taxon>
        <taxon>Dikarya</taxon>
        <taxon>Basidiomycota</taxon>
        <taxon>Agaricomycotina</taxon>
        <taxon>Agaricomycetes</taxon>
        <taxon>Agaricomycetidae</taxon>
        <taxon>Agaricales</taxon>
        <taxon>Pleurotineae</taxon>
        <taxon>Pleurotaceae</taxon>
        <taxon>Hohenbuehelia</taxon>
    </lineage>
</organism>
<evidence type="ECO:0000313" key="7">
    <source>
        <dbReference type="Proteomes" id="UP001556367"/>
    </source>
</evidence>
<feature type="compositionally biased region" description="Basic and acidic residues" evidence="4">
    <location>
        <begin position="1"/>
        <end position="11"/>
    </location>
</feature>
<dbReference type="SUPFAM" id="SSF57701">
    <property type="entry name" value="Zn2/Cys6 DNA-binding domain"/>
    <property type="match status" value="1"/>
</dbReference>
<dbReference type="InterPro" id="IPR007219">
    <property type="entry name" value="XnlR_reg_dom"/>
</dbReference>
<dbReference type="Gene3D" id="4.10.240.10">
    <property type="entry name" value="Zn(2)-C6 fungal-type DNA-binding domain"/>
    <property type="match status" value="1"/>
</dbReference>
<feature type="domain" description="Zn(2)-C6 fungal-type" evidence="5">
    <location>
        <begin position="22"/>
        <end position="51"/>
    </location>
</feature>
<dbReference type="SMART" id="SM00906">
    <property type="entry name" value="Fungal_trans"/>
    <property type="match status" value="1"/>
</dbReference>
<dbReference type="SMART" id="SM00066">
    <property type="entry name" value="GAL4"/>
    <property type="match status" value="1"/>
</dbReference>
<dbReference type="Proteomes" id="UP001556367">
    <property type="component" value="Unassembled WGS sequence"/>
</dbReference>
<dbReference type="InterPro" id="IPR001138">
    <property type="entry name" value="Zn2Cys6_DnaBD"/>
</dbReference>